<reference evidence="7" key="1">
    <citation type="submission" date="2021-12" db="EMBL/GenBank/DDBJ databases">
        <authorList>
            <person name="King R."/>
        </authorList>
    </citation>
    <scope>NUCLEOTIDE SEQUENCE</scope>
</reference>
<dbReference type="PANTHER" id="PTHR46481">
    <property type="entry name" value="ZINC FINGER BED DOMAIN-CONTAINING PROTEIN 4"/>
    <property type="match status" value="1"/>
</dbReference>
<name>A0A9P0BD01_BRAAE</name>
<gene>
    <name evidence="7" type="ORF">MELIAE_LOCUS11960</name>
</gene>
<dbReference type="SUPFAM" id="SSF140996">
    <property type="entry name" value="Hermes dimerisation domain"/>
    <property type="match status" value="1"/>
</dbReference>
<feature type="domain" description="DUF659" evidence="6">
    <location>
        <begin position="33"/>
        <end position="183"/>
    </location>
</feature>
<accession>A0A9P0BD01</accession>
<organism evidence="7 8">
    <name type="scientific">Brassicogethes aeneus</name>
    <name type="common">Rape pollen beetle</name>
    <name type="synonym">Meligethes aeneus</name>
    <dbReference type="NCBI Taxonomy" id="1431903"/>
    <lineage>
        <taxon>Eukaryota</taxon>
        <taxon>Metazoa</taxon>
        <taxon>Ecdysozoa</taxon>
        <taxon>Arthropoda</taxon>
        <taxon>Hexapoda</taxon>
        <taxon>Insecta</taxon>
        <taxon>Pterygota</taxon>
        <taxon>Neoptera</taxon>
        <taxon>Endopterygota</taxon>
        <taxon>Coleoptera</taxon>
        <taxon>Polyphaga</taxon>
        <taxon>Cucujiformia</taxon>
        <taxon>Nitidulidae</taxon>
        <taxon>Meligethinae</taxon>
        <taxon>Brassicogethes</taxon>
    </lineage>
</organism>
<keyword evidence="3" id="KW-0863">Zinc-finger</keyword>
<dbReference type="Proteomes" id="UP001154078">
    <property type="component" value="Chromosome 8"/>
</dbReference>
<keyword evidence="2" id="KW-0479">Metal-binding</keyword>
<dbReference type="GO" id="GO:0005634">
    <property type="term" value="C:nucleus"/>
    <property type="evidence" value="ECO:0007669"/>
    <property type="project" value="UniProtKB-SubCell"/>
</dbReference>
<evidence type="ECO:0000256" key="2">
    <source>
        <dbReference type="ARBA" id="ARBA00022723"/>
    </source>
</evidence>
<dbReference type="InterPro" id="IPR012337">
    <property type="entry name" value="RNaseH-like_sf"/>
</dbReference>
<evidence type="ECO:0000256" key="4">
    <source>
        <dbReference type="ARBA" id="ARBA00022833"/>
    </source>
</evidence>
<keyword evidence="5" id="KW-0539">Nucleus</keyword>
<keyword evidence="4" id="KW-0862">Zinc</keyword>
<dbReference type="InterPro" id="IPR052035">
    <property type="entry name" value="ZnF_BED_domain_contain"/>
</dbReference>
<evidence type="ECO:0000259" key="6">
    <source>
        <dbReference type="Pfam" id="PF04937"/>
    </source>
</evidence>
<comment type="subcellular location">
    <subcellularLocation>
        <location evidence="1">Nucleus</location>
    </subcellularLocation>
</comment>
<dbReference type="InterPro" id="IPR007021">
    <property type="entry name" value="DUF659"/>
</dbReference>
<evidence type="ECO:0000256" key="5">
    <source>
        <dbReference type="ARBA" id="ARBA00023242"/>
    </source>
</evidence>
<evidence type="ECO:0000313" key="8">
    <source>
        <dbReference type="Proteomes" id="UP001154078"/>
    </source>
</evidence>
<dbReference type="PANTHER" id="PTHR46481:SF10">
    <property type="entry name" value="ZINC FINGER BED DOMAIN-CONTAINING PROTEIN 39"/>
    <property type="match status" value="1"/>
</dbReference>
<keyword evidence="8" id="KW-1185">Reference proteome</keyword>
<protein>
    <recommendedName>
        <fullName evidence="6">DUF659 domain-containing protein</fullName>
    </recommendedName>
</protein>
<evidence type="ECO:0000256" key="3">
    <source>
        <dbReference type="ARBA" id="ARBA00022771"/>
    </source>
</evidence>
<dbReference type="AlphaFoldDB" id="A0A9P0BD01"/>
<proteinExistence type="predicted"/>
<sequence length="187" mass="21325">MLLITKEFQPFSVVEDYGFKKFVHALNPSYELPSRKKLLNTFLQASYEKTFLVCQTALNKVEAVTLTTDCWTSRNSKNFMAVTAHFINENFKNQSMLLDCSSFGETHTSQNLSKELKRVILEWNLEGKILMVISDNAANIRKAIKDELKLNHLGCYAHTINLVAQDELKQPDVSGLLEKVKAIVAYF</sequence>
<dbReference type="Pfam" id="PF04937">
    <property type="entry name" value="DUF659"/>
    <property type="match status" value="1"/>
</dbReference>
<dbReference type="EMBL" id="OV121139">
    <property type="protein sequence ID" value="CAH0562953.1"/>
    <property type="molecule type" value="Genomic_DNA"/>
</dbReference>
<dbReference type="GO" id="GO:0008270">
    <property type="term" value="F:zinc ion binding"/>
    <property type="evidence" value="ECO:0007669"/>
    <property type="project" value="UniProtKB-KW"/>
</dbReference>
<evidence type="ECO:0000313" key="7">
    <source>
        <dbReference type="EMBL" id="CAH0562953.1"/>
    </source>
</evidence>
<dbReference type="SUPFAM" id="SSF53098">
    <property type="entry name" value="Ribonuclease H-like"/>
    <property type="match status" value="1"/>
</dbReference>
<dbReference type="OrthoDB" id="10060245at2759"/>
<evidence type="ECO:0000256" key="1">
    <source>
        <dbReference type="ARBA" id="ARBA00004123"/>
    </source>
</evidence>